<dbReference type="PANTHER" id="PTHR47843">
    <property type="entry name" value="BTB DOMAIN-CONTAINING PROTEIN-RELATED"/>
    <property type="match status" value="1"/>
</dbReference>
<accession>A0A1V6SJ66</accession>
<protein>
    <recommendedName>
        <fullName evidence="1">BTB domain-containing protein</fullName>
    </recommendedName>
</protein>
<dbReference type="CDD" id="cd18186">
    <property type="entry name" value="BTB_POZ_ZBTB_KLHL-like"/>
    <property type="match status" value="1"/>
</dbReference>
<dbReference type="InterPro" id="IPR011333">
    <property type="entry name" value="SKP1/BTB/POZ_sf"/>
</dbReference>
<feature type="domain" description="BTB" evidence="1">
    <location>
        <begin position="54"/>
        <end position="120"/>
    </location>
</feature>
<evidence type="ECO:0000313" key="3">
    <source>
        <dbReference type="Proteomes" id="UP000191285"/>
    </source>
</evidence>
<dbReference type="Pfam" id="PF00651">
    <property type="entry name" value="BTB"/>
    <property type="match status" value="1"/>
</dbReference>
<dbReference type="STRING" id="303698.A0A1V6SJ66"/>
<dbReference type="PROSITE" id="PS50097">
    <property type="entry name" value="BTB"/>
    <property type="match status" value="1"/>
</dbReference>
<dbReference type="AlphaFoldDB" id="A0A1V6SJ66"/>
<organism evidence="2 3">
    <name type="scientific">Penicillium steckii</name>
    <dbReference type="NCBI Taxonomy" id="303698"/>
    <lineage>
        <taxon>Eukaryota</taxon>
        <taxon>Fungi</taxon>
        <taxon>Dikarya</taxon>
        <taxon>Ascomycota</taxon>
        <taxon>Pezizomycotina</taxon>
        <taxon>Eurotiomycetes</taxon>
        <taxon>Eurotiomycetidae</taxon>
        <taxon>Eurotiales</taxon>
        <taxon>Aspergillaceae</taxon>
        <taxon>Penicillium</taxon>
    </lineage>
</organism>
<dbReference type="SUPFAM" id="SSF54695">
    <property type="entry name" value="POZ domain"/>
    <property type="match status" value="1"/>
</dbReference>
<dbReference type="EMBL" id="MLKD01000040">
    <property type="protein sequence ID" value="OQE13976.1"/>
    <property type="molecule type" value="Genomic_DNA"/>
</dbReference>
<proteinExistence type="predicted"/>
<dbReference type="PANTHER" id="PTHR47843:SF5">
    <property type="entry name" value="BTB_POZ DOMAIN PROTEIN"/>
    <property type="match status" value="1"/>
</dbReference>
<evidence type="ECO:0000259" key="1">
    <source>
        <dbReference type="PROSITE" id="PS50097"/>
    </source>
</evidence>
<comment type="caution">
    <text evidence="2">The sequence shown here is derived from an EMBL/GenBank/DDBJ whole genome shotgun (WGS) entry which is preliminary data.</text>
</comment>
<reference evidence="3" key="1">
    <citation type="journal article" date="2017" name="Nat. Microbiol.">
        <title>Global analysis of biosynthetic gene clusters reveals vast potential of secondary metabolite production in Penicillium species.</title>
        <authorList>
            <person name="Nielsen J.C."/>
            <person name="Grijseels S."/>
            <person name="Prigent S."/>
            <person name="Ji B."/>
            <person name="Dainat J."/>
            <person name="Nielsen K.F."/>
            <person name="Frisvad J.C."/>
            <person name="Workman M."/>
            <person name="Nielsen J."/>
        </authorList>
    </citation>
    <scope>NUCLEOTIDE SEQUENCE [LARGE SCALE GENOMIC DNA]</scope>
    <source>
        <strain evidence="3">IBT 24891</strain>
    </source>
</reference>
<evidence type="ECO:0000313" key="2">
    <source>
        <dbReference type="EMBL" id="OQE13976.1"/>
    </source>
</evidence>
<keyword evidence="3" id="KW-1185">Reference proteome</keyword>
<dbReference type="InterPro" id="IPR000210">
    <property type="entry name" value="BTB/POZ_dom"/>
</dbReference>
<dbReference type="OrthoDB" id="6359816at2759"/>
<gene>
    <name evidence="2" type="ORF">PENSTE_c040G08253</name>
</gene>
<sequence length="332" mass="37580">MKKKKNKSSCFSKLEYGESCPCYLNPSPPEPQSREDQDTILGLIASLHLSSDYSDLTIICKDRVFTAHKLVICPRSKYFHRACHAGFKETKHPISLDDKDPTLIEKLLEYLYTGNYDPPLAAPNSEIPQINDDAPEMHRQAEGESSQILQIDKAGTNEPDELIEVPANETVTATVGNIPEKLNPANGYAPTYVTEKGGEGHMTEPVVDASVNYHPCYFHLRMYGEADYFMIEDLKSKAERHFCESFINSAETLPFAEIMDEVCSTRANYHGPRQLAIEMIVDNLPLFRNTFTPELMKSIPDFTYDLFQATLDKYMNGSSGMEQNQFRVEFGY</sequence>
<dbReference type="Proteomes" id="UP000191285">
    <property type="component" value="Unassembled WGS sequence"/>
</dbReference>
<name>A0A1V6SJ66_9EURO</name>
<dbReference type="Gene3D" id="3.30.710.10">
    <property type="entry name" value="Potassium Channel Kv1.1, Chain A"/>
    <property type="match status" value="1"/>
</dbReference>